<name>A0ACB8MDR6_CITSI</name>
<protein>
    <submittedName>
        <fullName evidence="1">Reverse transcriptase Ty1/copia-type domain-containing protein</fullName>
    </submittedName>
</protein>
<keyword evidence="2" id="KW-1185">Reference proteome</keyword>
<reference evidence="2" key="1">
    <citation type="journal article" date="2023" name="Hortic. Res.">
        <title>A chromosome-level phased genome enabling allele-level studies in sweet orange: a case study on citrus Huanglongbing tolerance.</title>
        <authorList>
            <person name="Wu B."/>
            <person name="Yu Q."/>
            <person name="Deng Z."/>
            <person name="Duan Y."/>
            <person name="Luo F."/>
            <person name="Gmitter F. Jr."/>
        </authorList>
    </citation>
    <scope>NUCLEOTIDE SEQUENCE [LARGE SCALE GENOMIC DNA]</scope>
    <source>
        <strain evidence="2">cv. Valencia</strain>
    </source>
</reference>
<organism evidence="1 2">
    <name type="scientific">Citrus sinensis</name>
    <name type="common">Sweet orange</name>
    <name type="synonym">Citrus aurantium var. sinensis</name>
    <dbReference type="NCBI Taxonomy" id="2711"/>
    <lineage>
        <taxon>Eukaryota</taxon>
        <taxon>Viridiplantae</taxon>
        <taxon>Streptophyta</taxon>
        <taxon>Embryophyta</taxon>
        <taxon>Tracheophyta</taxon>
        <taxon>Spermatophyta</taxon>
        <taxon>Magnoliopsida</taxon>
        <taxon>eudicotyledons</taxon>
        <taxon>Gunneridae</taxon>
        <taxon>Pentapetalae</taxon>
        <taxon>rosids</taxon>
        <taxon>malvids</taxon>
        <taxon>Sapindales</taxon>
        <taxon>Rutaceae</taxon>
        <taxon>Aurantioideae</taxon>
        <taxon>Citrus</taxon>
    </lineage>
</organism>
<keyword evidence="1" id="KW-0548">Nucleotidyltransferase</keyword>
<comment type="caution">
    <text evidence="1">The sequence shown here is derived from an EMBL/GenBank/DDBJ whole genome shotgun (WGS) entry which is preliminary data.</text>
</comment>
<dbReference type="EMBL" id="CM039172">
    <property type="protein sequence ID" value="KAH9783575.1"/>
    <property type="molecule type" value="Genomic_DNA"/>
</dbReference>
<proteinExistence type="predicted"/>
<keyword evidence="1" id="KW-0808">Transferase</keyword>
<keyword evidence="1" id="KW-0695">RNA-directed DNA polymerase</keyword>
<gene>
    <name evidence="1" type="ORF">KPL71_009362</name>
</gene>
<accession>A0ACB8MDR6</accession>
<dbReference type="Proteomes" id="UP000829398">
    <property type="component" value="Chromosome 3"/>
</dbReference>
<evidence type="ECO:0000313" key="2">
    <source>
        <dbReference type="Proteomes" id="UP000829398"/>
    </source>
</evidence>
<sequence length="887" mass="99170">MLWRSQVISSIRASELEGFVDGSHTCPPRFFTNPGPNGTTINTLNHEYQIWQKQDHILLSWLLSSLSEGVLGTVVDCYTSCEVWTTLANQFGARTRARILHLRTQIQTTKKGLLTIHDYYSKMKSMLNQLRAVGNNMTDDDFVMCVLAGLGPEYDSIVTNINSMPESPSISEGCNDRSGNQYQPGIAFRNPGSGVGNNQGSQNPQDKGKGKAMANDDSSDSKGPCQICLKMGHTAAEYWHSNGAWYLDSGATNHVTNALGNISMNSEYQSNDQLAVGNGKKLFISHIACSVLPTCDPHKHIALNNILYVPDITKNLISISKLLHDNEINVEFYKSVCFVKDKKQGKILMKGVARDGLYELLCLPAHLGKSKLSNATCLSASSVSESIRSISDLVSMLSFSSNGNESASVSESSITDKSGSSISKAAEEIDLWHLRLGHPNVIALKNTLLSSTYSHSQDTAGSMEHTPNLVQDEAQHTLDTDILSESKKIQMAPLTSSKPDLLQRDFYKHQLRQVDINNAFLNGELTETVYMPQPEGFEDKNKPNHICKLNKALYGLRQAPRAWFDKLKSALHSWNFENSKCDTSLFFKKTKSDITIMLIYVDDIIITGSNCEDVEEVVVKLSKTFALKDLGDLNFFLRIQVARTHDIIQLSQTKYIQDLLTKIEMADCKGIETLFSTSEKLRRNEGARFHDPTLYRSVIGSLQYAVLTRPELAFSVNKLNQYMSDPRQPHWTACKRILRYLKSIMNIAMALCSAEITWISSLLSELKLKVEEVPVILSDSTSAAAIAAKPVYHSKTKHFEIDLHFIRDKVMKGEIEISYVASKDQTADGVEISDYEEPTADSNNKLACHLSCSQLQYENVEDEMDLLRWQNGYTEDSQYICMQLLRF</sequence>
<evidence type="ECO:0000313" key="1">
    <source>
        <dbReference type="EMBL" id="KAH9783575.1"/>
    </source>
</evidence>